<dbReference type="Proteomes" id="UP000054107">
    <property type="component" value="Unassembled WGS sequence"/>
</dbReference>
<protein>
    <submittedName>
        <fullName evidence="2">Uncharacterized protein</fullName>
    </submittedName>
</protein>
<gene>
    <name evidence="2" type="primary">PARPA_10731.1 scaffold 41683</name>
</gene>
<reference evidence="2 3" key="1">
    <citation type="submission" date="2014-09" db="EMBL/GenBank/DDBJ databases">
        <authorList>
            <person name="Ellenberger Sabrina"/>
        </authorList>
    </citation>
    <scope>NUCLEOTIDE SEQUENCE [LARGE SCALE GENOMIC DNA]</scope>
    <source>
        <strain evidence="2 3">CBS 412.66</strain>
    </source>
</reference>
<accession>A0A0B7NLS8</accession>
<dbReference type="EMBL" id="LN733168">
    <property type="protein sequence ID" value="CEP16465.1"/>
    <property type="molecule type" value="Genomic_DNA"/>
</dbReference>
<feature type="region of interest" description="Disordered" evidence="1">
    <location>
        <begin position="30"/>
        <end position="56"/>
    </location>
</feature>
<dbReference type="AlphaFoldDB" id="A0A0B7NLS8"/>
<feature type="compositionally biased region" description="Basic and acidic residues" evidence="1">
    <location>
        <begin position="30"/>
        <end position="51"/>
    </location>
</feature>
<evidence type="ECO:0000313" key="2">
    <source>
        <dbReference type="EMBL" id="CEP16465.1"/>
    </source>
</evidence>
<feature type="compositionally biased region" description="Acidic residues" evidence="1">
    <location>
        <begin position="134"/>
        <end position="146"/>
    </location>
</feature>
<evidence type="ECO:0000256" key="1">
    <source>
        <dbReference type="SAM" id="MobiDB-lite"/>
    </source>
</evidence>
<evidence type="ECO:0000313" key="3">
    <source>
        <dbReference type="Proteomes" id="UP000054107"/>
    </source>
</evidence>
<feature type="compositionally biased region" description="Basic and acidic residues" evidence="1">
    <location>
        <begin position="120"/>
        <end position="132"/>
    </location>
</feature>
<feature type="region of interest" description="Disordered" evidence="1">
    <location>
        <begin position="120"/>
        <end position="150"/>
    </location>
</feature>
<keyword evidence="3" id="KW-1185">Reference proteome</keyword>
<name>A0A0B7NLS8_9FUNG</name>
<proteinExistence type="predicted"/>
<organism evidence="2 3">
    <name type="scientific">Parasitella parasitica</name>
    <dbReference type="NCBI Taxonomy" id="35722"/>
    <lineage>
        <taxon>Eukaryota</taxon>
        <taxon>Fungi</taxon>
        <taxon>Fungi incertae sedis</taxon>
        <taxon>Mucoromycota</taxon>
        <taxon>Mucoromycotina</taxon>
        <taxon>Mucoromycetes</taxon>
        <taxon>Mucorales</taxon>
        <taxon>Mucorineae</taxon>
        <taxon>Mucoraceae</taxon>
        <taxon>Parasitella</taxon>
    </lineage>
</organism>
<sequence length="197" mass="23067">MWADNTIVNRALNRLLETLLNVHLSPARDQKLKRKREELTGRRKGKSREPPNDNCAVPVHSMSLINKTYNGRRRLFAKEIDRWNYYITQRSYWAVKHWRASLCQQRLNSYANVLQREKEEREARREHEHQQEDVLAEDVSTEDVSVEEGAPRKQLTKSALFEDKDITVEYLADKIGGINDKESNAILKIITSSPFFS</sequence>
<dbReference type="STRING" id="35722.A0A0B7NLS8"/>